<evidence type="ECO:0000313" key="4">
    <source>
        <dbReference type="Proteomes" id="UP000653730"/>
    </source>
</evidence>
<feature type="signal peptide" evidence="1">
    <location>
        <begin position="1"/>
        <end position="21"/>
    </location>
</feature>
<evidence type="ECO:0000256" key="1">
    <source>
        <dbReference type="SAM" id="SignalP"/>
    </source>
</evidence>
<proteinExistence type="predicted"/>
<keyword evidence="4" id="KW-1185">Reference proteome</keyword>
<dbReference type="Gene3D" id="3.30.830.10">
    <property type="entry name" value="Metalloenzyme, LuxS/M16 peptidase-like"/>
    <property type="match status" value="4"/>
</dbReference>
<sequence length="948" mass="109547">MKQTSFFAIIVFLLITSSCIAQEKSISIPLDPNVRYGRLENGFTYYIRNIEQSNRSREPGSIGIRLVGPGERFEDKDQLGLAHLTEHMLAKDDLFFDEALTGFYEVIYSKEIPNNNSELFINVLKKFREYAQSEQMLTKLWDTKRVNALGRETVLREWIGKMGSHDVRFRMEKEYKVLNNPKGHRYNDLEIIYDKHNKNIKTFKLESLVRFYKDWYRPDKQALIVVGNLGVDRVEQYVAAIFSDMKSLDDPREKSLKKSREQVKISLSGRSRVITLIDTTRSDIELEIYYKREINQRLAIQEQYRAQLTKQLYNTMMHPRMELLSQQYNTPIRDRVVHGIKTLSNIGQIDVNLTRVNFRDTSSIPEILWLVMNELERIRRYGFTKSELTQAKEVVFEKAVTNLNSPTRLIGQLTRHFTVGAPAPSPEYERELITDIIRDISVEEVHVFARKWLEMPDRDVVITVPEGIDTETLPGEVEISRWITNIRNSDIKPHEEQDIEGPKQLLSGTELHNLSDDIPYEQTQVAENGTTQLQLANGVRLILKPVKNGKKDVFFKGITHVGAIVYKGQDYNTAMRAADIIRNSGAGGWDKFELASYSNKNSISVRPLITSDLSSVEGEAPLKQLEGMLQLVYLYMAKPNKNQEAFTDWVAEEKQKLQRRNNNQGILFHNLVDTEILGKKDVVSLEDIEQIRLEHAYEIYKKIFSNTTQYTFAIAGDFEPETIKPLLIKYLGNLPIDSSKFSAKVISEQKNRVSPSKGIAKTFFGEKKDYYAISVNYVGDYTYDVETNLKLELLHKILFKTGERRSMKSELYYPVRFSLNYTHDYYRFHVFPLIQVPADIETVKMIVREEIAKLRDQVPDPTDFRAAVSEVKDKLGKDLRTYSTSNRIWVNSLLGTQDSNILGKIEQQLSLLKKITPGDIMKMARTYLGEENLSTIVMLPENEKQNHP</sequence>
<comment type="caution">
    <text evidence="3">The sequence shown here is derived from an EMBL/GenBank/DDBJ whole genome shotgun (WGS) entry which is preliminary data.</text>
</comment>
<reference evidence="3 4" key="1">
    <citation type="submission" date="2020-09" db="EMBL/GenBank/DDBJ databases">
        <title>Sinomicrobium weinanense sp. nov., a halophilic bacteria isolated from saline-alkali soil.</title>
        <authorList>
            <person name="Wu P."/>
            <person name="Ren H."/>
            <person name="Mei Y."/>
            <person name="Liang Y."/>
            <person name="Chen Z."/>
        </authorList>
    </citation>
    <scope>NUCLEOTIDE SEQUENCE [LARGE SCALE GENOMIC DNA]</scope>
    <source>
        <strain evidence="3 4">FJxs</strain>
    </source>
</reference>
<dbReference type="RefSeq" id="WP_187966847.1">
    <property type="nucleotide sequence ID" value="NZ_JACVDC010000069.1"/>
</dbReference>
<feature type="domain" description="Peptidase M16 C-terminal" evidence="2">
    <location>
        <begin position="203"/>
        <end position="258"/>
    </location>
</feature>
<keyword evidence="1" id="KW-0732">Signal</keyword>
<dbReference type="Pfam" id="PF05193">
    <property type="entry name" value="Peptidase_M16_C"/>
    <property type="match status" value="2"/>
</dbReference>
<accession>A0A926JUQ7</accession>
<gene>
    <name evidence="3" type="ORF">IBL28_17225</name>
</gene>
<dbReference type="SUPFAM" id="SSF63411">
    <property type="entry name" value="LuxS/MPP-like metallohydrolase"/>
    <property type="match status" value="4"/>
</dbReference>
<feature type="chain" id="PRO_5036689194" evidence="1">
    <location>
        <begin position="22"/>
        <end position="948"/>
    </location>
</feature>
<dbReference type="Proteomes" id="UP000653730">
    <property type="component" value="Unassembled WGS sequence"/>
</dbReference>
<dbReference type="AlphaFoldDB" id="A0A926JUQ7"/>
<dbReference type="InterPro" id="IPR050626">
    <property type="entry name" value="Peptidase_M16"/>
</dbReference>
<organism evidence="3 4">
    <name type="scientific">Sinomicrobium weinanense</name>
    <dbReference type="NCBI Taxonomy" id="2842200"/>
    <lineage>
        <taxon>Bacteria</taxon>
        <taxon>Pseudomonadati</taxon>
        <taxon>Bacteroidota</taxon>
        <taxon>Flavobacteriia</taxon>
        <taxon>Flavobacteriales</taxon>
        <taxon>Flavobacteriaceae</taxon>
        <taxon>Sinomicrobium</taxon>
    </lineage>
</organism>
<dbReference type="InterPro" id="IPR011249">
    <property type="entry name" value="Metalloenz_LuxS/M16"/>
</dbReference>
<dbReference type="InterPro" id="IPR007863">
    <property type="entry name" value="Peptidase_M16_C"/>
</dbReference>
<dbReference type="GO" id="GO:0046872">
    <property type="term" value="F:metal ion binding"/>
    <property type="evidence" value="ECO:0007669"/>
    <property type="project" value="InterPro"/>
</dbReference>
<dbReference type="PROSITE" id="PS51257">
    <property type="entry name" value="PROKAR_LIPOPROTEIN"/>
    <property type="match status" value="1"/>
</dbReference>
<evidence type="ECO:0000259" key="2">
    <source>
        <dbReference type="Pfam" id="PF05193"/>
    </source>
</evidence>
<dbReference type="PANTHER" id="PTHR43690:SF17">
    <property type="entry name" value="PROTEIN YHJJ"/>
    <property type="match status" value="1"/>
</dbReference>
<dbReference type="EMBL" id="JACVDC010000069">
    <property type="protein sequence ID" value="MBC9797716.1"/>
    <property type="molecule type" value="Genomic_DNA"/>
</dbReference>
<dbReference type="PANTHER" id="PTHR43690">
    <property type="entry name" value="NARDILYSIN"/>
    <property type="match status" value="1"/>
</dbReference>
<name>A0A926JUQ7_9FLAO</name>
<feature type="domain" description="Peptidase M16 C-terminal" evidence="2">
    <location>
        <begin position="692"/>
        <end position="868"/>
    </location>
</feature>
<evidence type="ECO:0000313" key="3">
    <source>
        <dbReference type="EMBL" id="MBC9797716.1"/>
    </source>
</evidence>
<protein>
    <submittedName>
        <fullName evidence="3">Insulinase family protein</fullName>
    </submittedName>
</protein>